<accession>A0A3B0V2D3</accession>
<dbReference type="EMBL" id="UOEZ01000004">
    <property type="protein sequence ID" value="VAW34553.1"/>
    <property type="molecule type" value="Genomic_DNA"/>
</dbReference>
<evidence type="ECO:0000256" key="9">
    <source>
        <dbReference type="ARBA" id="ARBA00023136"/>
    </source>
</evidence>
<evidence type="ECO:0000313" key="12">
    <source>
        <dbReference type="EMBL" id="VAW34553.1"/>
    </source>
</evidence>
<reference evidence="12" key="1">
    <citation type="submission" date="2018-06" db="EMBL/GenBank/DDBJ databases">
        <authorList>
            <person name="Zhirakovskaya E."/>
        </authorList>
    </citation>
    <scope>NUCLEOTIDE SEQUENCE</scope>
</reference>
<keyword evidence="8" id="KW-0283">Flagellar rotation</keyword>
<dbReference type="PIRSF" id="PIRSF002888">
    <property type="entry name" value="FliM"/>
    <property type="match status" value="1"/>
</dbReference>
<dbReference type="InterPro" id="IPR001689">
    <property type="entry name" value="Flag_FliM"/>
</dbReference>
<gene>
    <name evidence="12" type="ORF">MNBD_DELTA02-785</name>
</gene>
<dbReference type="GO" id="GO:0071978">
    <property type="term" value="P:bacterial-type flagellum-dependent swarming motility"/>
    <property type="evidence" value="ECO:0007669"/>
    <property type="project" value="TreeGrafter"/>
</dbReference>
<name>A0A3B0V2D3_9ZZZZ</name>
<evidence type="ECO:0000256" key="6">
    <source>
        <dbReference type="ARBA" id="ARBA00022500"/>
    </source>
</evidence>
<dbReference type="PANTHER" id="PTHR30034">
    <property type="entry name" value="FLAGELLAR MOTOR SWITCH PROTEIN FLIM"/>
    <property type="match status" value="1"/>
</dbReference>
<evidence type="ECO:0000256" key="2">
    <source>
        <dbReference type="ARBA" id="ARBA00004417"/>
    </source>
</evidence>
<dbReference type="GO" id="GO:0005886">
    <property type="term" value="C:plasma membrane"/>
    <property type="evidence" value="ECO:0007669"/>
    <property type="project" value="UniProtKB-SubCell"/>
</dbReference>
<dbReference type="SUPFAM" id="SSF103039">
    <property type="entry name" value="CheC-like"/>
    <property type="match status" value="1"/>
</dbReference>
<evidence type="ECO:0000256" key="4">
    <source>
        <dbReference type="ARBA" id="ARBA00021898"/>
    </source>
</evidence>
<feature type="domain" description="Flagellar motor switch protein FliN-like C-terminal" evidence="11">
    <location>
        <begin position="257"/>
        <end position="325"/>
    </location>
</feature>
<evidence type="ECO:0000256" key="5">
    <source>
        <dbReference type="ARBA" id="ARBA00022475"/>
    </source>
</evidence>
<dbReference type="GO" id="GO:0009425">
    <property type="term" value="C:bacterial-type flagellum basal body"/>
    <property type="evidence" value="ECO:0007669"/>
    <property type="project" value="UniProtKB-SubCell"/>
</dbReference>
<keyword evidence="9" id="KW-0472">Membrane</keyword>
<dbReference type="NCBIfam" id="TIGR01397">
    <property type="entry name" value="fliM_switch"/>
    <property type="match status" value="1"/>
</dbReference>
<dbReference type="CDD" id="cd17908">
    <property type="entry name" value="FliM"/>
    <property type="match status" value="1"/>
</dbReference>
<dbReference type="InterPro" id="IPR028976">
    <property type="entry name" value="CheC-like_sf"/>
</dbReference>
<dbReference type="GO" id="GO:0003774">
    <property type="term" value="F:cytoskeletal motor activity"/>
    <property type="evidence" value="ECO:0007669"/>
    <property type="project" value="InterPro"/>
</dbReference>
<comment type="similarity">
    <text evidence="3">Belongs to the FliM family.</text>
</comment>
<dbReference type="AlphaFoldDB" id="A0A3B0V2D3"/>
<dbReference type="PRINTS" id="PR00955">
    <property type="entry name" value="FLGMOTORFLIM"/>
</dbReference>
<dbReference type="Gene3D" id="2.30.330.10">
    <property type="entry name" value="SpoA-like"/>
    <property type="match status" value="1"/>
</dbReference>
<evidence type="ECO:0000259" key="11">
    <source>
        <dbReference type="Pfam" id="PF01052"/>
    </source>
</evidence>
<dbReference type="Pfam" id="PF02154">
    <property type="entry name" value="FliM"/>
    <property type="match status" value="1"/>
</dbReference>
<evidence type="ECO:0000256" key="1">
    <source>
        <dbReference type="ARBA" id="ARBA00004117"/>
    </source>
</evidence>
<protein>
    <recommendedName>
        <fullName evidence="4">Flagellar motor switch protein FliM</fullName>
    </recommendedName>
</protein>
<keyword evidence="10" id="KW-0975">Bacterial flagellum</keyword>
<evidence type="ECO:0000256" key="7">
    <source>
        <dbReference type="ARBA" id="ARBA00022519"/>
    </source>
</evidence>
<evidence type="ECO:0000256" key="8">
    <source>
        <dbReference type="ARBA" id="ARBA00022779"/>
    </source>
</evidence>
<evidence type="ECO:0000256" key="10">
    <source>
        <dbReference type="ARBA" id="ARBA00023143"/>
    </source>
</evidence>
<keyword evidence="12" id="KW-0966">Cell projection</keyword>
<dbReference type="PANTHER" id="PTHR30034:SF3">
    <property type="entry name" value="FLAGELLAR MOTOR SWITCH PROTEIN FLIM"/>
    <property type="match status" value="1"/>
</dbReference>
<evidence type="ECO:0000256" key="3">
    <source>
        <dbReference type="ARBA" id="ARBA00011049"/>
    </source>
</evidence>
<keyword evidence="12" id="KW-0969">Cilium</keyword>
<dbReference type="InterPro" id="IPR001543">
    <property type="entry name" value="FliN-like_C"/>
</dbReference>
<keyword evidence="6" id="KW-0145">Chemotaxis</keyword>
<organism evidence="12">
    <name type="scientific">hydrothermal vent metagenome</name>
    <dbReference type="NCBI Taxonomy" id="652676"/>
    <lineage>
        <taxon>unclassified sequences</taxon>
        <taxon>metagenomes</taxon>
        <taxon>ecological metagenomes</taxon>
    </lineage>
</organism>
<dbReference type="Pfam" id="PF01052">
    <property type="entry name" value="FliMN_C"/>
    <property type="match status" value="1"/>
</dbReference>
<dbReference type="InterPro" id="IPR036429">
    <property type="entry name" value="SpoA-like_sf"/>
</dbReference>
<sequence length="326" mass="36618">MAEQLLSQNEVDALLKGVSGGDIKVADKEEAPVSADGIQNYDFTSYSRIIRGRMPAFEMVIDRFCRQARGTITDMLDKVVDITAEKAQLVRFGDFLKNLPLPSSMNIFHLDPLRGSGMLAINPNLVFQIVANYFGGDTRFEFRVEGKEFTSIEQMVIKKFVSIIFEDLNQVWKPVHEVNFTITGTETNPQFVNIMSTSEVIVLVQFNIEVEGKTNNFFLCIPYFTLEPIKEKLYGGYREDMKEIDTKWKDMLKEQAMELTLGASVNIGQTDITLGEVLNLSEGDVIQLDCSVKEPLVMEIEGIPKLNCIAGKSGRNYAVQITGKIN</sequence>
<dbReference type="Gene3D" id="3.40.1550.10">
    <property type="entry name" value="CheC-like"/>
    <property type="match status" value="1"/>
</dbReference>
<keyword evidence="5" id="KW-1003">Cell membrane</keyword>
<keyword evidence="12" id="KW-0282">Flagellum</keyword>
<dbReference type="SUPFAM" id="SSF101801">
    <property type="entry name" value="Surface presentation of antigens (SPOA)"/>
    <property type="match status" value="1"/>
</dbReference>
<keyword evidence="7" id="KW-0997">Cell inner membrane</keyword>
<comment type="subcellular location">
    <subcellularLocation>
        <location evidence="1">Bacterial flagellum basal body</location>
    </subcellularLocation>
    <subcellularLocation>
        <location evidence="2">Cell inner membrane</location>
        <topology evidence="2">Peripheral membrane protein</topology>
    </subcellularLocation>
</comment>
<proteinExistence type="inferred from homology"/>
<dbReference type="GO" id="GO:0050918">
    <property type="term" value="P:positive chemotaxis"/>
    <property type="evidence" value="ECO:0007669"/>
    <property type="project" value="TreeGrafter"/>
</dbReference>